<keyword evidence="2" id="KW-1185">Reference proteome</keyword>
<reference evidence="1 2" key="1">
    <citation type="journal article" date="2019" name="Int. J. Syst. Evol. Microbiol.">
        <title>The Global Catalogue of Microorganisms (GCM) 10K type strain sequencing project: providing services to taxonomists for standard genome sequencing and annotation.</title>
        <authorList>
            <consortium name="The Broad Institute Genomics Platform"/>
            <consortium name="The Broad Institute Genome Sequencing Center for Infectious Disease"/>
            <person name="Wu L."/>
            <person name="Ma J."/>
        </authorList>
    </citation>
    <scope>NUCLEOTIDE SEQUENCE [LARGE SCALE GENOMIC DNA]</scope>
    <source>
        <strain evidence="1 2">JCM 9933</strain>
    </source>
</reference>
<organism evidence="1 2">
    <name type="scientific">Craurococcus roseus</name>
    <dbReference type="NCBI Taxonomy" id="77585"/>
    <lineage>
        <taxon>Bacteria</taxon>
        <taxon>Pseudomonadati</taxon>
        <taxon>Pseudomonadota</taxon>
        <taxon>Alphaproteobacteria</taxon>
        <taxon>Acetobacterales</taxon>
        <taxon>Acetobacteraceae</taxon>
        <taxon>Craurococcus</taxon>
    </lineage>
</organism>
<protein>
    <submittedName>
        <fullName evidence="1">Uncharacterized protein</fullName>
    </submittedName>
</protein>
<evidence type="ECO:0000313" key="1">
    <source>
        <dbReference type="EMBL" id="GAA0606158.1"/>
    </source>
</evidence>
<accession>A0ABN1G8E4</accession>
<proteinExistence type="predicted"/>
<sequence length="380" mass="38700">MELQILIRGQSNAILFAESEGYAAIGRLTSEVQRLLGFDGVADTVEVIYDRGGDQRGTAHGGTAFLGEWMQAGLDGAWSQTPLGTGLLRSAAELKSPAAATTSVLWLHSEYDSSDADLDAGQWMAAVRQDAAVLRGALGGDAASVPYHFVSAHPYGAGTAEGHQTIRAGMEALAADSAFNARIAARALDIDASLDDLDGDWRTVDYGGPHITPDDALLIAGRAARTIAEDWSAYAKPGSPVFLAGGDIADVGPRVVAAERTGADTLRLLVAQDQGGAFAPLDPDAARGLGWTASGPGSAPVAAVSAAPQGPNTIDLAFSGPLPDAGGVLHYGWGYGRLAGAGAPGRGNAITDESGLPVWTPAAGVAIGAPAAPTDALWLQ</sequence>
<dbReference type="RefSeq" id="WP_343898120.1">
    <property type="nucleotide sequence ID" value="NZ_BAAAFZ010000107.1"/>
</dbReference>
<dbReference type="Proteomes" id="UP001501588">
    <property type="component" value="Unassembled WGS sequence"/>
</dbReference>
<gene>
    <name evidence="1" type="ORF">GCM10009416_49310</name>
</gene>
<name>A0ABN1G8E4_9PROT</name>
<dbReference type="EMBL" id="BAAAFZ010000107">
    <property type="protein sequence ID" value="GAA0606158.1"/>
    <property type="molecule type" value="Genomic_DNA"/>
</dbReference>
<evidence type="ECO:0000313" key="2">
    <source>
        <dbReference type="Proteomes" id="UP001501588"/>
    </source>
</evidence>
<comment type="caution">
    <text evidence="1">The sequence shown here is derived from an EMBL/GenBank/DDBJ whole genome shotgun (WGS) entry which is preliminary data.</text>
</comment>